<feature type="transmembrane region" description="Helical" evidence="1">
    <location>
        <begin position="12"/>
        <end position="30"/>
    </location>
</feature>
<organism evidence="2 3">
    <name type="scientific">Campylobacter geochelonis</name>
    <dbReference type="NCBI Taxonomy" id="1780362"/>
    <lineage>
        <taxon>Bacteria</taxon>
        <taxon>Pseudomonadati</taxon>
        <taxon>Campylobacterota</taxon>
        <taxon>Epsilonproteobacteria</taxon>
        <taxon>Campylobacterales</taxon>
        <taxon>Campylobacteraceae</taxon>
        <taxon>Campylobacter</taxon>
    </lineage>
</organism>
<feature type="transmembrane region" description="Helical" evidence="1">
    <location>
        <begin position="61"/>
        <end position="79"/>
    </location>
</feature>
<proteinExistence type="predicted"/>
<reference evidence="2 3" key="1">
    <citation type="submission" date="2016-02" db="EMBL/GenBank/DDBJ databases">
        <authorList>
            <consortium name="Pathogen Informatics"/>
        </authorList>
    </citation>
    <scope>NUCLEOTIDE SEQUENCE [LARGE SCALE GENOMIC DNA]</scope>
    <source>
        <strain evidence="2 3">RC20</strain>
    </source>
</reference>
<keyword evidence="3" id="KW-1185">Reference proteome</keyword>
<feature type="transmembrane region" description="Helical" evidence="1">
    <location>
        <begin position="164"/>
        <end position="182"/>
    </location>
</feature>
<dbReference type="InterPro" id="IPR032333">
    <property type="entry name" value="DUF4857"/>
</dbReference>
<feature type="transmembrane region" description="Helical" evidence="1">
    <location>
        <begin position="188"/>
        <end position="206"/>
    </location>
</feature>
<feature type="transmembrane region" description="Helical" evidence="1">
    <location>
        <begin position="218"/>
        <end position="238"/>
    </location>
</feature>
<dbReference type="RefSeq" id="WP_075540221.1">
    <property type="nucleotide sequence ID" value="NZ_CP053844.1"/>
</dbReference>
<dbReference type="EMBL" id="FIZP01000004">
    <property type="protein sequence ID" value="CZE47821.1"/>
    <property type="molecule type" value="Genomic_DNA"/>
</dbReference>
<sequence>MGSIFLKEISRLKGVFIFLVVVLAGFFLWFCFKVRYDFGAIHPESVIWYGYNFFDNHPESVMAWVWVILGVGVSLAQFLSERARIKCLLHLPKSSAMLLLEHFYPVFILFGAIWLVFGGWLLVFSSFFYPVVILEQIAINWCYYALCGVLFYIFTNAVVINKNAIFSFALAVVFTVLSFMVLFYLRSFLVIILLAVVGGILCFNSLLSHKQTSLKTPFLGAIYVVLAVVFVFSGVGFYDKSLKEKKENYYIFYSPSLKEFIYQHNLGGHYFAYKSASGKEFKSEKEYKNELAFNYYMDLEQQGKLPVVIDGESFSKERIKNARFSMSYTPADAKPPQIPLYPLFNPDPKVSSIPFSEDMIYFAKNGLEIYHHDGNLDKEFSSFLNDKALNLDVKFPAVAVWGRFTNLKPYDSGIFFKDSKGDVFNITVYDNKLDFKEIPSLKNFEHLHVNESKNSDFLAIAFKDSKIYLMDKKYLLTKLDVGEFNWHTMRLRVAFDAKYLQVRYDDGRVYKAFAFDKDDFKEVDKFQIK</sequence>
<keyword evidence="1" id="KW-1133">Transmembrane helix</keyword>
<evidence type="ECO:0000313" key="2">
    <source>
        <dbReference type="EMBL" id="CZE47821.1"/>
    </source>
</evidence>
<keyword evidence="1" id="KW-0812">Transmembrane</keyword>
<dbReference type="AlphaFoldDB" id="A0A128EGX9"/>
<protein>
    <submittedName>
        <fullName evidence="2">Uncharacterized protein</fullName>
    </submittedName>
</protein>
<gene>
    <name evidence="2" type="ORF">ERS672216_01082</name>
</gene>
<dbReference type="Pfam" id="PF16149">
    <property type="entry name" value="DUF4857"/>
    <property type="match status" value="1"/>
</dbReference>
<name>A0A128EGX9_9BACT</name>
<feature type="transmembrane region" description="Helical" evidence="1">
    <location>
        <begin position="127"/>
        <end position="152"/>
    </location>
</feature>
<accession>A0A128EGX9</accession>
<dbReference type="Proteomes" id="UP000069632">
    <property type="component" value="Unassembled WGS sequence"/>
</dbReference>
<dbReference type="OrthoDB" id="5365245at2"/>
<feature type="transmembrane region" description="Helical" evidence="1">
    <location>
        <begin position="99"/>
        <end position="121"/>
    </location>
</feature>
<evidence type="ECO:0000313" key="3">
    <source>
        <dbReference type="Proteomes" id="UP000069632"/>
    </source>
</evidence>
<keyword evidence="1" id="KW-0472">Membrane</keyword>
<evidence type="ECO:0000256" key="1">
    <source>
        <dbReference type="SAM" id="Phobius"/>
    </source>
</evidence>